<protein>
    <submittedName>
        <fullName evidence="1">Uncharacterized protein</fullName>
    </submittedName>
</protein>
<dbReference type="EMBL" id="CALNXI010003842">
    <property type="protein sequence ID" value="CAH3194445.1"/>
    <property type="molecule type" value="Genomic_DNA"/>
</dbReference>
<dbReference type="Proteomes" id="UP001159427">
    <property type="component" value="Unassembled WGS sequence"/>
</dbReference>
<sequence>IKAEHTVKRITFTLSEANPGETLHVHLPKLNSNKVIMPGSLALRFSFVLAGGNANNFLVQNILRALVNKFTVKYAGTTLQDTSGYDIYKCFEVLFLPLHVRCNNIMSEQEAFNELMQMLVATPDCLKPSDFSLLQVDPWREVMVAVTKEMEKHKTNIRCGLVDIHQDQAIVERFNSTLAEFLFRHQYAVKMRLPEGQMSSKWVIRLPAVVSALNGE</sequence>
<feature type="non-terminal residue" evidence="1">
    <location>
        <position position="1"/>
    </location>
</feature>
<comment type="caution">
    <text evidence="1">The sequence shown here is derived from an EMBL/GenBank/DDBJ whole genome shotgun (WGS) entry which is preliminary data.</text>
</comment>
<keyword evidence="2" id="KW-1185">Reference proteome</keyword>
<evidence type="ECO:0000313" key="1">
    <source>
        <dbReference type="EMBL" id="CAH3194445.1"/>
    </source>
</evidence>
<evidence type="ECO:0000313" key="2">
    <source>
        <dbReference type="Proteomes" id="UP001159427"/>
    </source>
</evidence>
<proteinExistence type="predicted"/>
<reference evidence="1 2" key="1">
    <citation type="submission" date="2022-05" db="EMBL/GenBank/DDBJ databases">
        <authorList>
            <consortium name="Genoscope - CEA"/>
            <person name="William W."/>
        </authorList>
    </citation>
    <scope>NUCLEOTIDE SEQUENCE [LARGE SCALE GENOMIC DNA]</scope>
</reference>
<organism evidence="1 2">
    <name type="scientific">Porites evermanni</name>
    <dbReference type="NCBI Taxonomy" id="104178"/>
    <lineage>
        <taxon>Eukaryota</taxon>
        <taxon>Metazoa</taxon>
        <taxon>Cnidaria</taxon>
        <taxon>Anthozoa</taxon>
        <taxon>Hexacorallia</taxon>
        <taxon>Scleractinia</taxon>
        <taxon>Fungiina</taxon>
        <taxon>Poritidae</taxon>
        <taxon>Porites</taxon>
    </lineage>
</organism>
<gene>
    <name evidence="1" type="ORF">PEVE_00027847</name>
</gene>
<feature type="non-terminal residue" evidence="1">
    <location>
        <position position="216"/>
    </location>
</feature>
<name>A0ABN8STL0_9CNID</name>
<accession>A0ABN8STL0</accession>